<protein>
    <submittedName>
        <fullName evidence="1">Uncharacterized protein</fullName>
    </submittedName>
</protein>
<dbReference type="PANTHER" id="PTHR35332">
    <property type="entry name" value="REGULATION OF ENOLASE PROTEIN 1"/>
    <property type="match status" value="1"/>
</dbReference>
<dbReference type="Pfam" id="PF07081">
    <property type="entry name" value="DUF1349"/>
    <property type="match status" value="1"/>
</dbReference>
<dbReference type="AlphaFoldDB" id="A0A8H7W6Y8"/>
<evidence type="ECO:0000313" key="2">
    <source>
        <dbReference type="Proteomes" id="UP000664132"/>
    </source>
</evidence>
<keyword evidence="2" id="KW-1185">Reference proteome</keyword>
<dbReference type="OrthoDB" id="42525at2759"/>
<accession>A0A8H7W6Y8</accession>
<reference evidence="1" key="1">
    <citation type="submission" date="2021-02" db="EMBL/GenBank/DDBJ databases">
        <title>Genome sequence Cadophora malorum strain M34.</title>
        <authorList>
            <person name="Stefanovic E."/>
            <person name="Vu D."/>
            <person name="Scully C."/>
            <person name="Dijksterhuis J."/>
            <person name="Roader J."/>
            <person name="Houbraken J."/>
        </authorList>
    </citation>
    <scope>NUCLEOTIDE SEQUENCE</scope>
    <source>
        <strain evidence="1">M34</strain>
    </source>
</reference>
<name>A0A8H7W6Y8_9HELO</name>
<evidence type="ECO:0000313" key="1">
    <source>
        <dbReference type="EMBL" id="KAG4419395.1"/>
    </source>
</evidence>
<dbReference type="Proteomes" id="UP000664132">
    <property type="component" value="Unassembled WGS sequence"/>
</dbReference>
<comment type="caution">
    <text evidence="1">The sequence shown here is derived from an EMBL/GenBank/DDBJ whole genome shotgun (WGS) entry which is preliminary data.</text>
</comment>
<sequence length="231" mass="25264">MTSSLSTFHLLNATDVPLPSPTSTSFTLTPPLTSMTDIWRKPGPPEINTFNAPVIYKIINLATFQRLRVTLSGAWDKLYDQGGLVLVVPDPGCSQNPTEAALKGQWVKSGIEFVDDAPKVGTVACDRFADWSLVTEGIVPASSGGTNATQVTIEMERRPVDDTLWVYIVQDGKRSGVREVTWLLSLAKDEDGKPKEREAWVGVYAATPTIVEGAKPLDVQFEGFQLDLRDL</sequence>
<dbReference type="EMBL" id="JAFJYH010000106">
    <property type="protein sequence ID" value="KAG4419395.1"/>
    <property type="molecule type" value="Genomic_DNA"/>
</dbReference>
<organism evidence="1 2">
    <name type="scientific">Cadophora malorum</name>
    <dbReference type="NCBI Taxonomy" id="108018"/>
    <lineage>
        <taxon>Eukaryota</taxon>
        <taxon>Fungi</taxon>
        <taxon>Dikarya</taxon>
        <taxon>Ascomycota</taxon>
        <taxon>Pezizomycotina</taxon>
        <taxon>Leotiomycetes</taxon>
        <taxon>Helotiales</taxon>
        <taxon>Ploettnerulaceae</taxon>
        <taxon>Cadophora</taxon>
    </lineage>
</organism>
<dbReference type="Gene3D" id="2.60.120.200">
    <property type="match status" value="1"/>
</dbReference>
<gene>
    <name evidence="1" type="ORF">IFR04_007446</name>
</gene>
<dbReference type="PANTHER" id="PTHR35332:SF2">
    <property type="entry name" value="REGULATION OF ENOLASE PROTEIN 1"/>
    <property type="match status" value="1"/>
</dbReference>
<proteinExistence type="predicted"/>
<dbReference type="InterPro" id="IPR009784">
    <property type="entry name" value="DUF1349"/>
</dbReference>